<keyword evidence="2 4" id="KW-0378">Hydrolase</keyword>
<proteinExistence type="predicted"/>
<dbReference type="PROSITE" id="PS00893">
    <property type="entry name" value="NUDIX_BOX"/>
    <property type="match status" value="1"/>
</dbReference>
<sequence>MLAYDDQGRLLLVQDKDSGLWGAPSGILDPYELPADAAVRETWEEAGVFVDLTHIIGVFAGEHFAGVYSNGDQLACVTTVFGARPLRGTPRRDHEETSDSRYFAPSEIDRLSCYPHFQVIRKVVSQCRSQVYFGPSTWQPSNT</sequence>
<dbReference type="Pfam" id="PF00293">
    <property type="entry name" value="NUDIX"/>
    <property type="match status" value="1"/>
</dbReference>
<organism evidence="4 5">
    <name type="scientific">Candidatus Nitrospira nitrificans</name>
    <dbReference type="NCBI Taxonomy" id="1742973"/>
    <lineage>
        <taxon>Bacteria</taxon>
        <taxon>Pseudomonadati</taxon>
        <taxon>Nitrospirota</taxon>
        <taxon>Nitrospiria</taxon>
        <taxon>Nitrospirales</taxon>
        <taxon>Nitrospiraceae</taxon>
        <taxon>Nitrospira</taxon>
    </lineage>
</organism>
<name>A0A0S4LR00_9BACT</name>
<evidence type="ECO:0000256" key="1">
    <source>
        <dbReference type="ARBA" id="ARBA00001946"/>
    </source>
</evidence>
<dbReference type="SUPFAM" id="SSF55811">
    <property type="entry name" value="Nudix"/>
    <property type="match status" value="1"/>
</dbReference>
<dbReference type="PANTHER" id="PTHR43046">
    <property type="entry name" value="GDP-MANNOSE MANNOSYL HYDROLASE"/>
    <property type="match status" value="1"/>
</dbReference>
<gene>
    <name evidence="4" type="ORF">COMA2_50065</name>
</gene>
<dbReference type="InterPro" id="IPR000086">
    <property type="entry name" value="NUDIX_hydrolase_dom"/>
</dbReference>
<evidence type="ECO:0000259" key="3">
    <source>
        <dbReference type="PROSITE" id="PS51462"/>
    </source>
</evidence>
<feature type="domain" description="Nudix hydrolase" evidence="3">
    <location>
        <begin position="1"/>
        <end position="126"/>
    </location>
</feature>
<dbReference type="AlphaFoldDB" id="A0A0S4LR00"/>
<reference evidence="5" key="1">
    <citation type="submission" date="2015-10" db="EMBL/GenBank/DDBJ databases">
        <authorList>
            <person name="Luecker S."/>
            <person name="Luecker S."/>
        </authorList>
    </citation>
    <scope>NUCLEOTIDE SEQUENCE [LARGE SCALE GENOMIC DNA]</scope>
</reference>
<keyword evidence="5" id="KW-1185">Reference proteome</keyword>
<evidence type="ECO:0000313" key="4">
    <source>
        <dbReference type="EMBL" id="CUS38395.1"/>
    </source>
</evidence>
<accession>A0A0S4LR00</accession>
<dbReference type="Proteomes" id="UP000198736">
    <property type="component" value="Unassembled WGS sequence"/>
</dbReference>
<evidence type="ECO:0000313" key="5">
    <source>
        <dbReference type="Proteomes" id="UP000198736"/>
    </source>
</evidence>
<dbReference type="EMBL" id="CZPZ01000032">
    <property type="protein sequence ID" value="CUS38395.1"/>
    <property type="molecule type" value="Genomic_DNA"/>
</dbReference>
<dbReference type="Gene3D" id="3.90.79.10">
    <property type="entry name" value="Nucleoside Triphosphate Pyrophosphohydrolase"/>
    <property type="match status" value="1"/>
</dbReference>
<comment type="cofactor">
    <cofactor evidence="1">
        <name>Mg(2+)</name>
        <dbReference type="ChEBI" id="CHEBI:18420"/>
    </cofactor>
</comment>
<dbReference type="InterPro" id="IPR015797">
    <property type="entry name" value="NUDIX_hydrolase-like_dom_sf"/>
</dbReference>
<dbReference type="STRING" id="1742973.COMA2_50065"/>
<protein>
    <submittedName>
        <fullName evidence="4">Putative NUDIX-like hydrolase (Modular protein)</fullName>
    </submittedName>
</protein>
<dbReference type="GO" id="GO:0016787">
    <property type="term" value="F:hydrolase activity"/>
    <property type="evidence" value="ECO:0007669"/>
    <property type="project" value="UniProtKB-KW"/>
</dbReference>
<dbReference type="PANTHER" id="PTHR43046:SF14">
    <property type="entry name" value="MUTT_NUDIX FAMILY PROTEIN"/>
    <property type="match status" value="1"/>
</dbReference>
<dbReference type="PROSITE" id="PS51462">
    <property type="entry name" value="NUDIX"/>
    <property type="match status" value="1"/>
</dbReference>
<dbReference type="InterPro" id="IPR020084">
    <property type="entry name" value="NUDIX_hydrolase_CS"/>
</dbReference>
<evidence type="ECO:0000256" key="2">
    <source>
        <dbReference type="ARBA" id="ARBA00022801"/>
    </source>
</evidence>